<protein>
    <submittedName>
        <fullName evidence="1">DUF4280 domain-containing protein</fullName>
    </submittedName>
</protein>
<accession>A0A9X3XCS6</accession>
<comment type="caution">
    <text evidence="1">The sequence shown here is derived from an EMBL/GenBank/DDBJ whole genome shotgun (WGS) entry which is preliminary data.</text>
</comment>
<organism evidence="1 2">
    <name type="scientific">Polyangium jinanense</name>
    <dbReference type="NCBI Taxonomy" id="2829994"/>
    <lineage>
        <taxon>Bacteria</taxon>
        <taxon>Pseudomonadati</taxon>
        <taxon>Myxococcota</taxon>
        <taxon>Polyangia</taxon>
        <taxon>Polyangiales</taxon>
        <taxon>Polyangiaceae</taxon>
        <taxon>Polyangium</taxon>
    </lineage>
</organism>
<proteinExistence type="predicted"/>
<reference evidence="1 2" key="1">
    <citation type="submission" date="2021-04" db="EMBL/GenBank/DDBJ databases">
        <title>Genome analysis of Polyangium sp.</title>
        <authorList>
            <person name="Li Y."/>
            <person name="Wang J."/>
        </authorList>
    </citation>
    <scope>NUCLEOTIDE SEQUENCE [LARGE SCALE GENOMIC DNA]</scope>
    <source>
        <strain evidence="1 2">SDU14</strain>
    </source>
</reference>
<dbReference type="Pfam" id="PF14107">
    <property type="entry name" value="DUF4280"/>
    <property type="match status" value="1"/>
</dbReference>
<dbReference type="InterPro" id="IPR025460">
    <property type="entry name" value="DUF4280"/>
</dbReference>
<dbReference type="EMBL" id="JAGTJJ010000061">
    <property type="protein sequence ID" value="MDC3987947.1"/>
    <property type="molecule type" value="Genomic_DNA"/>
</dbReference>
<gene>
    <name evidence="1" type="ORF">KEG57_46205</name>
</gene>
<sequence length="128" mass="13194">MPRLVVNGAKLECSEGTAPSTLTVLPQSPADATELPVATVLDHKPMVNIAPFGMCKTQTNPQVAAATTAAQGVLTPQPCVPVIPAPWSAGAAKVTLQELKVLTEGSTCMCQWGGTVEITDPANSVEVE</sequence>
<dbReference type="AlphaFoldDB" id="A0A9X3XCS6"/>
<name>A0A9X3XCS6_9BACT</name>
<keyword evidence="2" id="KW-1185">Reference proteome</keyword>
<evidence type="ECO:0000313" key="1">
    <source>
        <dbReference type="EMBL" id="MDC3987947.1"/>
    </source>
</evidence>
<dbReference type="RefSeq" id="WP_272427576.1">
    <property type="nucleotide sequence ID" value="NZ_JAGTJJ010000061.1"/>
</dbReference>
<dbReference type="Proteomes" id="UP001151081">
    <property type="component" value="Unassembled WGS sequence"/>
</dbReference>
<evidence type="ECO:0000313" key="2">
    <source>
        <dbReference type="Proteomes" id="UP001151081"/>
    </source>
</evidence>